<dbReference type="GO" id="GO:0003682">
    <property type="term" value="F:chromatin binding"/>
    <property type="evidence" value="ECO:0007669"/>
    <property type="project" value="TreeGrafter"/>
</dbReference>
<accession>A0A540KAC8</accession>
<feature type="region of interest" description="Disordered" evidence="1">
    <location>
        <begin position="118"/>
        <end position="138"/>
    </location>
</feature>
<feature type="compositionally biased region" description="Polar residues" evidence="1">
    <location>
        <begin position="603"/>
        <end position="614"/>
    </location>
</feature>
<evidence type="ECO:0000313" key="3">
    <source>
        <dbReference type="Proteomes" id="UP000315295"/>
    </source>
</evidence>
<dbReference type="GO" id="GO:0034087">
    <property type="term" value="P:establishment of mitotic sister chromatid cohesion"/>
    <property type="evidence" value="ECO:0007669"/>
    <property type="project" value="TreeGrafter"/>
</dbReference>
<feature type="compositionally biased region" description="Low complexity" evidence="1">
    <location>
        <begin position="538"/>
        <end position="560"/>
    </location>
</feature>
<dbReference type="EMBL" id="VIEB01001658">
    <property type="protein sequence ID" value="TQD70892.1"/>
    <property type="molecule type" value="Genomic_DNA"/>
</dbReference>
<feature type="region of interest" description="Disordered" evidence="1">
    <location>
        <begin position="473"/>
        <end position="617"/>
    </location>
</feature>
<dbReference type="Proteomes" id="UP000315295">
    <property type="component" value="Unassembled WGS sequence"/>
</dbReference>
<keyword evidence="3" id="KW-1185">Reference proteome</keyword>
<dbReference type="PANTHER" id="PTHR21704:SF18">
    <property type="entry name" value="NIPPED-B-LIKE PROTEIN"/>
    <property type="match status" value="1"/>
</dbReference>
<sequence length="627" mass="66186">MSYPVVTSSSSSGSAHGGISLSNTVHSEVAPCLPLPSLPVFCGASDHLRLFDEPSRNSAWLNRPDAAVASRIADLLRETDVSYLNLREDAGAVPYGYGEPLKLHDVVLQYNPDAFEYNSPGLRNRNPDSLRYTPGFQRNYDPRHPATSSFSLHALAAPIANSPVEQSMSYPVVTSSSSSGSAHGGISLSNTVHSEVAPCLPLPSLPVFCGASDHLRLFDEPSRNSAWLNRPDAAVASRIADLLRETDVSYLNLREDAGAVPYGYGEPLKLHDVVLQYNPDAFEYNSPGPIKGQVPVSSTVADKKSFKPSIPILKPSQRDYSVSDNNQLNDIPPNDISTPSSRKPKSKKKASDVMSSVGPDSAEIQDATIRSFCELVEEFCGRAEIISDDREETEWLSMPLSDLRVLANEIMSLRAKKLLHLIPADTFVRLLRILDHQIHRAEGLTIIEYEQSNSDVVSSIQCALEAIHAALAPKTSPKTSQPTSLLTPTPSAATPPTVSPASPPTSVSPTKSPSKSVSPPAQSPAPHTPTVASPAKTPVSAPKKSPAGAPPVAEGPEIAATPSLPVGIPSSSATPAESPGMFPSSGSPPIPAPASLSPDSAAQGPSSDESSASGLNAVRVVLSGLSI</sequence>
<feature type="region of interest" description="Disordered" evidence="1">
    <location>
        <begin position="315"/>
        <end position="360"/>
    </location>
</feature>
<protein>
    <submittedName>
        <fullName evidence="2">Uncharacterized protein</fullName>
    </submittedName>
</protein>
<comment type="caution">
    <text evidence="2">The sequence shown here is derived from an EMBL/GenBank/DDBJ whole genome shotgun (WGS) entry which is preliminary data.</text>
</comment>
<evidence type="ECO:0000256" key="1">
    <source>
        <dbReference type="SAM" id="MobiDB-lite"/>
    </source>
</evidence>
<feature type="compositionally biased region" description="Low complexity" evidence="1">
    <location>
        <begin position="504"/>
        <end position="520"/>
    </location>
</feature>
<feature type="compositionally biased region" description="Polar residues" evidence="1">
    <location>
        <begin position="318"/>
        <end position="329"/>
    </location>
</feature>
<dbReference type="InterPro" id="IPR033031">
    <property type="entry name" value="Scc2/Nipped-B"/>
</dbReference>
<dbReference type="GO" id="GO:1990414">
    <property type="term" value="P:replication-born double-strand break repair via sister chromatid exchange"/>
    <property type="evidence" value="ECO:0007669"/>
    <property type="project" value="TreeGrafter"/>
</dbReference>
<organism evidence="2 3">
    <name type="scientific">Malus baccata</name>
    <name type="common">Siberian crab apple</name>
    <name type="synonym">Pyrus baccata</name>
    <dbReference type="NCBI Taxonomy" id="106549"/>
    <lineage>
        <taxon>Eukaryota</taxon>
        <taxon>Viridiplantae</taxon>
        <taxon>Streptophyta</taxon>
        <taxon>Embryophyta</taxon>
        <taxon>Tracheophyta</taxon>
        <taxon>Spermatophyta</taxon>
        <taxon>Magnoliopsida</taxon>
        <taxon>eudicotyledons</taxon>
        <taxon>Gunneridae</taxon>
        <taxon>Pentapetalae</taxon>
        <taxon>rosids</taxon>
        <taxon>fabids</taxon>
        <taxon>Rosales</taxon>
        <taxon>Rosaceae</taxon>
        <taxon>Amygdaloideae</taxon>
        <taxon>Maleae</taxon>
        <taxon>Malus</taxon>
    </lineage>
</organism>
<dbReference type="GO" id="GO:0090694">
    <property type="term" value="C:Scc2-Scc4 cohesin loading complex"/>
    <property type="evidence" value="ECO:0007669"/>
    <property type="project" value="TreeGrafter"/>
</dbReference>
<dbReference type="AlphaFoldDB" id="A0A540KAC8"/>
<dbReference type="GO" id="GO:0140588">
    <property type="term" value="P:chromatin looping"/>
    <property type="evidence" value="ECO:0007669"/>
    <property type="project" value="InterPro"/>
</dbReference>
<dbReference type="PANTHER" id="PTHR21704">
    <property type="entry name" value="NIPPED-B-LIKE PROTEIN DELANGIN SCC2-RELATED"/>
    <property type="match status" value="1"/>
</dbReference>
<name>A0A540KAC8_MALBA</name>
<reference evidence="2 3" key="1">
    <citation type="journal article" date="2019" name="G3 (Bethesda)">
        <title>Sequencing of a Wild Apple (Malus baccata) Genome Unravels the Differences Between Cultivated and Wild Apple Species Regarding Disease Resistance and Cold Tolerance.</title>
        <authorList>
            <person name="Chen X."/>
        </authorList>
    </citation>
    <scope>NUCLEOTIDE SEQUENCE [LARGE SCALE GENOMIC DNA]</scope>
    <source>
        <strain evidence="3">cv. Shandingzi</strain>
        <tissue evidence="2">Leaves</tissue>
    </source>
</reference>
<gene>
    <name evidence="2" type="ORF">C1H46_043578</name>
</gene>
<proteinExistence type="predicted"/>
<dbReference type="GO" id="GO:0061775">
    <property type="term" value="F:cohesin loader activity"/>
    <property type="evidence" value="ECO:0007669"/>
    <property type="project" value="InterPro"/>
</dbReference>
<dbReference type="GO" id="GO:0010468">
    <property type="term" value="P:regulation of gene expression"/>
    <property type="evidence" value="ECO:0007669"/>
    <property type="project" value="InterPro"/>
</dbReference>
<dbReference type="STRING" id="106549.A0A540KAC8"/>
<feature type="compositionally biased region" description="Low complexity" evidence="1">
    <location>
        <begin position="473"/>
        <end position="496"/>
    </location>
</feature>
<evidence type="ECO:0000313" key="2">
    <source>
        <dbReference type="EMBL" id="TQD70892.1"/>
    </source>
</evidence>
<feature type="compositionally biased region" description="Low complexity" evidence="1">
    <location>
        <begin position="593"/>
        <end position="602"/>
    </location>
</feature>
<dbReference type="GO" id="GO:0071169">
    <property type="term" value="P:establishment of protein localization to chromatin"/>
    <property type="evidence" value="ECO:0007669"/>
    <property type="project" value="TreeGrafter"/>
</dbReference>